<dbReference type="EMBL" id="JASCXW010000009">
    <property type="protein sequence ID" value="MDI6452723.1"/>
    <property type="molecule type" value="Genomic_DNA"/>
</dbReference>
<dbReference type="Proteomes" id="UP001431532">
    <property type="component" value="Unassembled WGS sequence"/>
</dbReference>
<feature type="active site" description="Proton donor" evidence="5">
    <location>
        <position position="124"/>
    </location>
</feature>
<evidence type="ECO:0000256" key="1">
    <source>
        <dbReference type="ARBA" id="ARBA00011063"/>
    </source>
</evidence>
<comment type="similarity">
    <text evidence="1">Belongs to the low molecular weight phosphotyrosine protein phosphatase family.</text>
</comment>
<name>A0AAW6U414_9MOLU</name>
<proteinExistence type="inferred from homology"/>
<feature type="active site" description="Nucleophile" evidence="5">
    <location>
        <position position="8"/>
    </location>
</feature>
<dbReference type="CDD" id="cd16343">
    <property type="entry name" value="LMWPTP"/>
    <property type="match status" value="1"/>
</dbReference>
<dbReference type="InterPro" id="IPR017867">
    <property type="entry name" value="Tyr_phospatase_low_mol_wt"/>
</dbReference>
<dbReference type="PANTHER" id="PTHR11717:SF7">
    <property type="entry name" value="LOW MOLECULAR WEIGHT PHOSPHOTYROSINE PROTEIN PHOSPHATASE"/>
    <property type="match status" value="1"/>
</dbReference>
<evidence type="ECO:0000259" key="6">
    <source>
        <dbReference type="SMART" id="SM00226"/>
    </source>
</evidence>
<dbReference type="Gene3D" id="3.40.50.2300">
    <property type="match status" value="1"/>
</dbReference>
<evidence type="ECO:0000313" key="7">
    <source>
        <dbReference type="EMBL" id="MDI6452723.1"/>
    </source>
</evidence>
<feature type="active site" evidence="5">
    <location>
        <position position="14"/>
    </location>
</feature>
<sequence>MIKILFVCLGNICRSPMAEGMFTQMVIKENLQEKIHIESRATSTWEHGKPPHPETRKILDRIGAKHHHMKSMTIQASDFVKFDYIIGMDKSNVQHLLKQAGKHKHKIFLLRNIMDETKGQSVPDPYLTGQYEQTYQLLEESLTGWLERLKNELQFKENLY</sequence>
<evidence type="ECO:0000256" key="3">
    <source>
        <dbReference type="ARBA" id="ARBA00022801"/>
    </source>
</evidence>
<keyword evidence="3 7" id="KW-0378">Hydrolase</keyword>
<dbReference type="InterPro" id="IPR050438">
    <property type="entry name" value="LMW_PTPase"/>
</dbReference>
<dbReference type="InterPro" id="IPR036196">
    <property type="entry name" value="Ptyr_pPase_sf"/>
</dbReference>
<dbReference type="GO" id="GO:0004725">
    <property type="term" value="F:protein tyrosine phosphatase activity"/>
    <property type="evidence" value="ECO:0007669"/>
    <property type="project" value="UniProtKB-EC"/>
</dbReference>
<evidence type="ECO:0000256" key="4">
    <source>
        <dbReference type="ARBA" id="ARBA00022912"/>
    </source>
</evidence>
<reference evidence="7" key="1">
    <citation type="submission" date="2023-05" db="EMBL/GenBank/DDBJ databases">
        <title>Mariniplasma microaerophilum sp. nov., a novel anaerobic mollicute isolated from terrestrial mud volcano, Taman Peninsula, Russia.</title>
        <authorList>
            <person name="Khomyakova M.A."/>
            <person name="Merkel A.Y."/>
            <person name="Slobodkin A.I."/>
        </authorList>
    </citation>
    <scope>NUCLEOTIDE SEQUENCE</scope>
    <source>
        <strain evidence="7">M4Ah</strain>
    </source>
</reference>
<dbReference type="Pfam" id="PF01451">
    <property type="entry name" value="LMWPc"/>
    <property type="match status" value="1"/>
</dbReference>
<dbReference type="InterPro" id="IPR023485">
    <property type="entry name" value="Ptyr_pPase"/>
</dbReference>
<dbReference type="PRINTS" id="PR00719">
    <property type="entry name" value="LMWPTPASE"/>
</dbReference>
<dbReference type="RefSeq" id="WP_282839145.1">
    <property type="nucleotide sequence ID" value="NZ_JASCXW010000009.1"/>
</dbReference>
<keyword evidence="8" id="KW-1185">Reference proteome</keyword>
<dbReference type="PANTHER" id="PTHR11717">
    <property type="entry name" value="LOW MOLECULAR WEIGHT PROTEIN TYROSINE PHOSPHATASE"/>
    <property type="match status" value="1"/>
</dbReference>
<comment type="caution">
    <text evidence="7">The sequence shown here is derived from an EMBL/GenBank/DDBJ whole genome shotgun (WGS) entry which is preliminary data.</text>
</comment>
<dbReference type="EC" id="3.1.3.48" evidence="2"/>
<organism evidence="7 8">
    <name type="scientific">Peloplasma aerotolerans</name>
    <dbReference type="NCBI Taxonomy" id="3044389"/>
    <lineage>
        <taxon>Bacteria</taxon>
        <taxon>Bacillati</taxon>
        <taxon>Mycoplasmatota</taxon>
        <taxon>Mollicutes</taxon>
        <taxon>Acholeplasmatales</taxon>
        <taxon>Acholeplasmataceae</taxon>
        <taxon>Peloplasma</taxon>
    </lineage>
</organism>
<dbReference type="SUPFAM" id="SSF52788">
    <property type="entry name" value="Phosphotyrosine protein phosphatases I"/>
    <property type="match status" value="1"/>
</dbReference>
<evidence type="ECO:0000313" key="8">
    <source>
        <dbReference type="Proteomes" id="UP001431532"/>
    </source>
</evidence>
<feature type="domain" description="Phosphotyrosine protein phosphatase I" evidence="6">
    <location>
        <begin position="2"/>
        <end position="148"/>
    </location>
</feature>
<protein>
    <recommendedName>
        <fullName evidence="2">protein-tyrosine-phosphatase</fullName>
        <ecNumber evidence="2">3.1.3.48</ecNumber>
    </recommendedName>
</protein>
<evidence type="ECO:0000256" key="5">
    <source>
        <dbReference type="PIRSR" id="PIRSR617867-1"/>
    </source>
</evidence>
<dbReference type="SMART" id="SM00226">
    <property type="entry name" value="LMWPc"/>
    <property type="match status" value="1"/>
</dbReference>
<keyword evidence="4" id="KW-0904">Protein phosphatase</keyword>
<accession>A0AAW6U414</accession>
<gene>
    <name evidence="7" type="ORF">QJ521_04010</name>
</gene>
<evidence type="ECO:0000256" key="2">
    <source>
        <dbReference type="ARBA" id="ARBA00013064"/>
    </source>
</evidence>
<dbReference type="AlphaFoldDB" id="A0AAW6U414"/>